<evidence type="ECO:0000256" key="6">
    <source>
        <dbReference type="SAM" id="Phobius"/>
    </source>
</evidence>
<proteinExistence type="inferred from homology"/>
<dbReference type="EMBL" id="MWWW01000002">
    <property type="protein sequence ID" value="OZG61574.1"/>
    <property type="molecule type" value="Genomic_DNA"/>
</dbReference>
<evidence type="ECO:0000256" key="5">
    <source>
        <dbReference type="SAM" id="MobiDB-lite"/>
    </source>
</evidence>
<evidence type="ECO:0000313" key="9">
    <source>
        <dbReference type="Proteomes" id="UP000216871"/>
    </source>
</evidence>
<dbReference type="Proteomes" id="UP000216871">
    <property type="component" value="Unassembled WGS sequence"/>
</dbReference>
<dbReference type="Gene3D" id="3.40.190.10">
    <property type="entry name" value="Periplasmic binding protein-like II"/>
    <property type="match status" value="1"/>
</dbReference>
<name>A0A261FQX4_9BIFI</name>
<keyword evidence="3" id="KW-0813">Transport</keyword>
<evidence type="ECO:0000256" key="4">
    <source>
        <dbReference type="ARBA" id="ARBA00022729"/>
    </source>
</evidence>
<dbReference type="GO" id="GO:1904680">
    <property type="term" value="F:peptide transmembrane transporter activity"/>
    <property type="evidence" value="ECO:0007669"/>
    <property type="project" value="TreeGrafter"/>
</dbReference>
<accession>A0A261FQX4</accession>
<organism evidence="8 9">
    <name type="scientific">Bifidobacterium myosotis</name>
    <dbReference type="NCBI Taxonomy" id="1630166"/>
    <lineage>
        <taxon>Bacteria</taxon>
        <taxon>Bacillati</taxon>
        <taxon>Actinomycetota</taxon>
        <taxon>Actinomycetes</taxon>
        <taxon>Bifidobacteriales</taxon>
        <taxon>Bifidobacteriaceae</taxon>
        <taxon>Bifidobacterium</taxon>
    </lineage>
</organism>
<dbReference type="PANTHER" id="PTHR30290:SF10">
    <property type="entry name" value="PERIPLASMIC OLIGOPEPTIDE-BINDING PROTEIN-RELATED"/>
    <property type="match status" value="1"/>
</dbReference>
<evidence type="ECO:0000256" key="2">
    <source>
        <dbReference type="ARBA" id="ARBA00005695"/>
    </source>
</evidence>
<protein>
    <submittedName>
        <fullName evidence="8">Solute binding protein of ABC transporter system for peptide</fullName>
    </submittedName>
</protein>
<gene>
    <name evidence="8" type="ORF">BMYO_0088</name>
</gene>
<dbReference type="GO" id="GO:0015833">
    <property type="term" value="P:peptide transport"/>
    <property type="evidence" value="ECO:0007669"/>
    <property type="project" value="TreeGrafter"/>
</dbReference>
<evidence type="ECO:0000313" key="8">
    <source>
        <dbReference type="EMBL" id="OZG61574.1"/>
    </source>
</evidence>
<comment type="caution">
    <text evidence="8">The sequence shown here is derived from an EMBL/GenBank/DDBJ whole genome shotgun (WGS) entry which is preliminary data.</text>
</comment>
<feature type="region of interest" description="Disordered" evidence="5">
    <location>
        <begin position="1"/>
        <end position="37"/>
    </location>
</feature>
<feature type="compositionally biased region" description="Polar residues" evidence="5">
    <location>
        <begin position="115"/>
        <end position="132"/>
    </location>
</feature>
<keyword evidence="6" id="KW-0812">Transmembrane</keyword>
<keyword evidence="4" id="KW-0732">Signal</keyword>
<dbReference type="Pfam" id="PF00496">
    <property type="entry name" value="SBP_bac_5"/>
    <property type="match status" value="1"/>
</dbReference>
<comment type="similarity">
    <text evidence="2">Belongs to the bacterial solute-binding protein 5 family.</text>
</comment>
<dbReference type="SUPFAM" id="SSF53850">
    <property type="entry name" value="Periplasmic binding protein-like II"/>
    <property type="match status" value="1"/>
</dbReference>
<comment type="subcellular location">
    <subcellularLocation>
        <location evidence="1">Cell envelope</location>
    </subcellularLocation>
</comment>
<feature type="region of interest" description="Disordered" evidence="5">
    <location>
        <begin position="113"/>
        <end position="132"/>
    </location>
</feature>
<feature type="domain" description="Solute-binding protein family 5" evidence="7">
    <location>
        <begin position="163"/>
        <end position="503"/>
    </location>
</feature>
<dbReference type="InterPro" id="IPR000914">
    <property type="entry name" value="SBP_5_dom"/>
</dbReference>
<evidence type="ECO:0000256" key="3">
    <source>
        <dbReference type="ARBA" id="ARBA00022448"/>
    </source>
</evidence>
<keyword evidence="6" id="KW-0472">Membrane</keyword>
<dbReference type="Gene3D" id="3.10.105.10">
    <property type="entry name" value="Dipeptide-binding Protein, Domain 3"/>
    <property type="match status" value="1"/>
</dbReference>
<reference evidence="8 9" key="1">
    <citation type="journal article" date="2017" name="BMC Genomics">
        <title>Comparative genomic and phylogenomic analyses of the Bifidobacteriaceae family.</title>
        <authorList>
            <person name="Lugli G.A."/>
            <person name="Milani C."/>
            <person name="Turroni F."/>
            <person name="Duranti S."/>
            <person name="Mancabelli L."/>
            <person name="Mangifesta M."/>
            <person name="Ferrario C."/>
            <person name="Modesto M."/>
            <person name="Mattarelli P."/>
            <person name="Jiri K."/>
            <person name="van Sinderen D."/>
            <person name="Ventura M."/>
        </authorList>
    </citation>
    <scope>NUCLEOTIDE SEQUENCE [LARGE SCALE GENOMIC DNA]</scope>
    <source>
        <strain evidence="8 9">DSM 100196</strain>
    </source>
</reference>
<keyword evidence="6" id="KW-1133">Transmembrane helix</keyword>
<keyword evidence="9" id="KW-1185">Reference proteome</keyword>
<evidence type="ECO:0000256" key="1">
    <source>
        <dbReference type="ARBA" id="ARBA00004196"/>
    </source>
</evidence>
<dbReference type="GO" id="GO:0030313">
    <property type="term" value="C:cell envelope"/>
    <property type="evidence" value="ECO:0007669"/>
    <property type="project" value="UniProtKB-SubCell"/>
</dbReference>
<dbReference type="InterPro" id="IPR039424">
    <property type="entry name" value="SBP_5"/>
</dbReference>
<dbReference type="AlphaFoldDB" id="A0A261FQX4"/>
<evidence type="ECO:0000259" key="7">
    <source>
        <dbReference type="Pfam" id="PF00496"/>
    </source>
</evidence>
<sequence>MSETAAGHAHHQPRTISSATPSAPPVRLGPMQQGRRNERHGAWGHAWVQWGVFLGMVALLSALVWGGWSVLHHRIAWPGFVGAAVSSNDGTVKVGVTDVPESLDIRPFAAAASTAGENGTTGSTNQLGSSSDVTALDTVPSAERLLIGNVYETLVATDQHNQLKPGLATGWTVSEDGLTYTFTIANGATFSNGHTLDATDVVWSMQQSVVAKASGVDALGDLRSVTNPDARTVVIALGQPNPTLPRALAGPLGTVFDAEGTGIDYATQSAGSGPFIVDGFRPGRSLTLKRNGAYHGTLAASAAVTIAAYDDDDALAQAVRSGAIDWAPGLGADVATTLRQGAQSEGQSDGTGGQVTVSTGATTSKVLLAYNHGNDSLLSDEQVRKAFRHQIDATGIAASQQDSGGALGGPISTMEPGYEDLTGLFPYDTVKAQSMLAYFGDEYLTTVDLVVTERWRSVAETIKNQIEQGARPRVNLEVLSNTDYAARIQAGTWEMTILSMNGTDDAGMFVDTDSIFHYDDAEAQQAYASARAATNETDYAARMKTYARALSEDAAADWLYTRVCFTAARTGLAGYPTAMVDQRLPLAEVRMG</sequence>
<feature type="transmembrane region" description="Helical" evidence="6">
    <location>
        <begin position="47"/>
        <end position="68"/>
    </location>
</feature>
<dbReference type="PANTHER" id="PTHR30290">
    <property type="entry name" value="PERIPLASMIC BINDING COMPONENT OF ABC TRANSPORTER"/>
    <property type="match status" value="1"/>
</dbReference>